<evidence type="ECO:0000313" key="17">
    <source>
        <dbReference type="Proteomes" id="UP000476176"/>
    </source>
</evidence>
<proteinExistence type="predicted"/>
<dbReference type="EMBL" id="QXGB01002204">
    <property type="protein sequence ID" value="KAE9180358.1"/>
    <property type="molecule type" value="Genomic_DNA"/>
</dbReference>
<evidence type="ECO:0000313" key="14">
    <source>
        <dbReference type="Proteomes" id="UP000440732"/>
    </source>
</evidence>
<dbReference type="EMBL" id="QXGC01002191">
    <property type="protein sequence ID" value="KAE9189490.1"/>
    <property type="molecule type" value="Genomic_DNA"/>
</dbReference>
<dbReference type="Proteomes" id="UP000440732">
    <property type="component" value="Unassembled WGS sequence"/>
</dbReference>
<dbReference type="Proteomes" id="UP000433483">
    <property type="component" value="Unassembled WGS sequence"/>
</dbReference>
<reference evidence="10 11" key="1">
    <citation type="submission" date="2018-08" db="EMBL/GenBank/DDBJ databases">
        <title>Genomic investigation of the strawberry pathogen Phytophthora fragariae indicates pathogenicity is determined by transcriptional variation in three key races.</title>
        <authorList>
            <person name="Adams T.M."/>
            <person name="Armitage A.D."/>
            <person name="Sobczyk M.K."/>
            <person name="Bates H.J."/>
            <person name="Dunwell J.M."/>
            <person name="Nellist C.F."/>
            <person name="Harrison R.J."/>
        </authorList>
    </citation>
    <scope>NUCLEOTIDE SEQUENCE [LARGE SCALE GENOMIC DNA]</scope>
    <source>
        <strain evidence="9 12">A4</strain>
        <strain evidence="8 13">BC-1</strain>
        <strain evidence="7 17">BC-23</strain>
        <strain evidence="6 11">NOV-27</strain>
        <strain evidence="5 14">NOV-5</strain>
        <strain evidence="4 15">NOV-71</strain>
        <strain evidence="1 10">NOV-9</strain>
        <strain evidence="3 18">ONT-3</strain>
        <strain evidence="2 16">SCRP245</strain>
    </source>
</reference>
<evidence type="ECO:0000313" key="6">
    <source>
        <dbReference type="EMBL" id="KAE9180358.1"/>
    </source>
</evidence>
<evidence type="ECO:0000313" key="3">
    <source>
        <dbReference type="EMBL" id="KAE9068224.1"/>
    </source>
</evidence>
<sequence length="124" mass="13974">MKRLTLSATGKPARLLNGKLLAKLSLLAFVSLGGRVLRYGGFHRRCLYNTCINTCTCKICNTTRAYETTSNKLINQITKKMRCKHGLKKRVSCAFLHAKDPEKLRSSETAPNIMILSHHIQLSR</sequence>
<evidence type="ECO:0000313" key="1">
    <source>
        <dbReference type="EMBL" id="KAE8927226.1"/>
    </source>
</evidence>
<evidence type="ECO:0000313" key="10">
    <source>
        <dbReference type="Proteomes" id="UP000429523"/>
    </source>
</evidence>
<accession>A0A6A3W7T9</accession>
<evidence type="ECO:0000313" key="5">
    <source>
        <dbReference type="EMBL" id="KAE9081482.1"/>
    </source>
</evidence>
<evidence type="ECO:0000313" key="11">
    <source>
        <dbReference type="Proteomes" id="UP000433483"/>
    </source>
</evidence>
<dbReference type="AlphaFoldDB" id="A0A6A3W7T9"/>
<dbReference type="Proteomes" id="UP000429523">
    <property type="component" value="Unassembled WGS sequence"/>
</dbReference>
<evidence type="ECO:0000313" key="2">
    <source>
        <dbReference type="EMBL" id="KAE8981288.1"/>
    </source>
</evidence>
<dbReference type="EMBL" id="QXGA01003598">
    <property type="protein sequence ID" value="KAE9081482.1"/>
    <property type="molecule type" value="Genomic_DNA"/>
</dbReference>
<name>A0A6A3W7T9_9STRA</name>
<dbReference type="EMBL" id="QXFZ01002171">
    <property type="protein sequence ID" value="KAE9079921.1"/>
    <property type="molecule type" value="Genomic_DNA"/>
</dbReference>
<dbReference type="EMBL" id="QXGD01002102">
    <property type="protein sequence ID" value="KAE9193630.1"/>
    <property type="molecule type" value="Genomic_DNA"/>
</dbReference>
<evidence type="ECO:0000313" key="12">
    <source>
        <dbReference type="Proteomes" id="UP000437068"/>
    </source>
</evidence>
<evidence type="ECO:0000313" key="7">
    <source>
        <dbReference type="EMBL" id="KAE9189490.1"/>
    </source>
</evidence>
<dbReference type="Proteomes" id="UP000441208">
    <property type="component" value="Unassembled WGS sequence"/>
</dbReference>
<dbReference type="Proteomes" id="UP000476176">
    <property type="component" value="Unassembled WGS sequence"/>
</dbReference>
<gene>
    <name evidence="9" type="ORF">PF001_g22657</name>
    <name evidence="8" type="ORF">PF002_g23848</name>
    <name evidence="7" type="ORF">PF004_g22204</name>
    <name evidence="6" type="ORF">PF005_g23314</name>
    <name evidence="5" type="ORF">PF006_g27103</name>
    <name evidence="4" type="ORF">PF007_g23255</name>
    <name evidence="1" type="ORF">PF009_g22606</name>
    <name evidence="3" type="ORF">PF010_g27146</name>
    <name evidence="2" type="ORF">PF011_g22088</name>
</gene>
<dbReference type="EMBL" id="QXGF01001888">
    <property type="protein sequence ID" value="KAE8927226.1"/>
    <property type="molecule type" value="Genomic_DNA"/>
</dbReference>
<dbReference type="EMBL" id="QXGE01002211">
    <property type="protein sequence ID" value="KAE9283855.1"/>
    <property type="molecule type" value="Genomic_DNA"/>
</dbReference>
<comment type="caution">
    <text evidence="6">The sequence shown here is derived from an EMBL/GenBank/DDBJ whole genome shotgun (WGS) entry which is preliminary data.</text>
</comment>
<dbReference type="Proteomes" id="UP000440367">
    <property type="component" value="Unassembled WGS sequence"/>
</dbReference>
<dbReference type="EMBL" id="QXFW01002170">
    <property type="protein sequence ID" value="KAE8981288.1"/>
    <property type="molecule type" value="Genomic_DNA"/>
</dbReference>
<dbReference type="EMBL" id="QXFX01003572">
    <property type="protein sequence ID" value="KAE9068224.1"/>
    <property type="molecule type" value="Genomic_DNA"/>
</dbReference>
<keyword evidence="11" id="KW-1185">Reference proteome</keyword>
<evidence type="ECO:0000313" key="15">
    <source>
        <dbReference type="Proteomes" id="UP000441208"/>
    </source>
</evidence>
<dbReference type="Proteomes" id="UP000488956">
    <property type="component" value="Unassembled WGS sequence"/>
</dbReference>
<evidence type="ECO:0000313" key="16">
    <source>
        <dbReference type="Proteomes" id="UP000460718"/>
    </source>
</evidence>
<dbReference type="Proteomes" id="UP000437068">
    <property type="component" value="Unassembled WGS sequence"/>
</dbReference>
<evidence type="ECO:0000313" key="4">
    <source>
        <dbReference type="EMBL" id="KAE9079921.1"/>
    </source>
</evidence>
<evidence type="ECO:0000313" key="13">
    <source>
        <dbReference type="Proteomes" id="UP000440367"/>
    </source>
</evidence>
<evidence type="ECO:0000313" key="9">
    <source>
        <dbReference type="EMBL" id="KAE9283855.1"/>
    </source>
</evidence>
<organism evidence="6 11">
    <name type="scientific">Phytophthora fragariae</name>
    <dbReference type="NCBI Taxonomy" id="53985"/>
    <lineage>
        <taxon>Eukaryota</taxon>
        <taxon>Sar</taxon>
        <taxon>Stramenopiles</taxon>
        <taxon>Oomycota</taxon>
        <taxon>Peronosporomycetes</taxon>
        <taxon>Peronosporales</taxon>
        <taxon>Peronosporaceae</taxon>
        <taxon>Phytophthora</taxon>
    </lineage>
</organism>
<evidence type="ECO:0000313" key="18">
    <source>
        <dbReference type="Proteomes" id="UP000488956"/>
    </source>
</evidence>
<dbReference type="Proteomes" id="UP000460718">
    <property type="component" value="Unassembled WGS sequence"/>
</dbReference>
<protein>
    <submittedName>
        <fullName evidence="6">Uncharacterized protein</fullName>
    </submittedName>
</protein>
<evidence type="ECO:0000313" key="8">
    <source>
        <dbReference type="EMBL" id="KAE9193630.1"/>
    </source>
</evidence>